<evidence type="ECO:0000256" key="2">
    <source>
        <dbReference type="ARBA" id="ARBA00008789"/>
    </source>
</evidence>
<name>A0A6H5I780_9HYME</name>
<keyword evidence="10 12" id="KW-0472">Membrane</keyword>
<evidence type="ECO:0000256" key="1">
    <source>
        <dbReference type="ARBA" id="ARBA00004141"/>
    </source>
</evidence>
<keyword evidence="8 12" id="KW-1133">Transmembrane helix</keyword>
<feature type="compositionally biased region" description="Basic and acidic residues" evidence="13">
    <location>
        <begin position="211"/>
        <end position="232"/>
    </location>
</feature>
<evidence type="ECO:0000313" key="15">
    <source>
        <dbReference type="EMBL" id="CAB0033787.1"/>
    </source>
</evidence>
<dbReference type="AlphaFoldDB" id="A0A6H5I780"/>
<dbReference type="Pfam" id="PF03291">
    <property type="entry name" value="mRNA_G-N7_MeTrfase"/>
    <property type="match status" value="1"/>
</dbReference>
<keyword evidence="5" id="KW-0949">S-adenosyl-L-methionine</keyword>
<dbReference type="OrthoDB" id="10248867at2759"/>
<dbReference type="InterPro" id="IPR004971">
    <property type="entry name" value="mRNA_G-N7_MeTrfase_dom"/>
</dbReference>
<dbReference type="Proteomes" id="UP000479190">
    <property type="component" value="Unassembled WGS sequence"/>
</dbReference>
<evidence type="ECO:0000256" key="9">
    <source>
        <dbReference type="ARBA" id="ARBA00023042"/>
    </source>
</evidence>
<evidence type="ECO:0000256" key="3">
    <source>
        <dbReference type="ARBA" id="ARBA00022603"/>
    </source>
</evidence>
<dbReference type="GO" id="GO:0005634">
    <property type="term" value="C:nucleus"/>
    <property type="evidence" value="ECO:0007669"/>
    <property type="project" value="TreeGrafter"/>
</dbReference>
<dbReference type="PANTHER" id="PTHR12189:SF2">
    <property type="entry name" value="MRNA CAP GUANINE-N7 METHYLTRANSFERASE"/>
    <property type="match status" value="1"/>
</dbReference>
<dbReference type="CDD" id="cd02440">
    <property type="entry name" value="AdoMet_MTases"/>
    <property type="match status" value="1"/>
</dbReference>
<dbReference type="Pfam" id="PF09815">
    <property type="entry name" value="XK-related"/>
    <property type="match status" value="1"/>
</dbReference>
<dbReference type="GO" id="GO:0003723">
    <property type="term" value="F:RNA binding"/>
    <property type="evidence" value="ECO:0007669"/>
    <property type="project" value="UniProtKB-KW"/>
</dbReference>
<organism evidence="15 16">
    <name type="scientific">Trichogramma brassicae</name>
    <dbReference type="NCBI Taxonomy" id="86971"/>
    <lineage>
        <taxon>Eukaryota</taxon>
        <taxon>Metazoa</taxon>
        <taxon>Ecdysozoa</taxon>
        <taxon>Arthropoda</taxon>
        <taxon>Hexapoda</taxon>
        <taxon>Insecta</taxon>
        <taxon>Pterygota</taxon>
        <taxon>Neoptera</taxon>
        <taxon>Endopterygota</taxon>
        <taxon>Hymenoptera</taxon>
        <taxon>Apocrita</taxon>
        <taxon>Proctotrupomorpha</taxon>
        <taxon>Chalcidoidea</taxon>
        <taxon>Trichogrammatidae</taxon>
        <taxon>Trichogramma</taxon>
    </lineage>
</organism>
<gene>
    <name evidence="15" type="ORF">TBRA_LOCUS5685</name>
</gene>
<evidence type="ECO:0000256" key="11">
    <source>
        <dbReference type="ARBA" id="ARBA00044712"/>
    </source>
</evidence>
<dbReference type="InterPro" id="IPR039753">
    <property type="entry name" value="RG7MT1"/>
</dbReference>
<protein>
    <recommendedName>
        <fullName evidence="12">XK-related protein</fullName>
    </recommendedName>
</protein>
<evidence type="ECO:0000256" key="4">
    <source>
        <dbReference type="ARBA" id="ARBA00022679"/>
    </source>
</evidence>
<evidence type="ECO:0000256" key="6">
    <source>
        <dbReference type="ARBA" id="ARBA00022692"/>
    </source>
</evidence>
<keyword evidence="6 12" id="KW-0812">Transmembrane</keyword>
<keyword evidence="4" id="KW-0808">Transferase</keyword>
<keyword evidence="3" id="KW-0489">Methyltransferase</keyword>
<feature type="transmembrane region" description="Helical" evidence="12">
    <location>
        <begin position="64"/>
        <end position="82"/>
    </location>
</feature>
<feature type="compositionally biased region" description="Polar residues" evidence="13">
    <location>
        <begin position="233"/>
        <end position="264"/>
    </location>
</feature>
<comment type="catalytic activity">
    <reaction evidence="11">
        <text>a 5'-end (5'-triphosphoguanosine)-ribonucleoside in mRNA + S-adenosyl-L-methionine = a 5'-end (N(7)-methyl 5'-triphosphoguanosine)-ribonucleoside in mRNA + S-adenosyl-L-homocysteine</text>
        <dbReference type="Rhea" id="RHEA:67008"/>
        <dbReference type="Rhea" id="RHEA-COMP:17166"/>
        <dbReference type="Rhea" id="RHEA-COMP:17167"/>
        <dbReference type="ChEBI" id="CHEBI:57856"/>
        <dbReference type="ChEBI" id="CHEBI:59789"/>
        <dbReference type="ChEBI" id="CHEBI:156461"/>
        <dbReference type="ChEBI" id="CHEBI:167617"/>
        <dbReference type="EC" id="2.1.1.56"/>
    </reaction>
</comment>
<keyword evidence="9" id="KW-0507">mRNA processing</keyword>
<evidence type="ECO:0000256" key="13">
    <source>
        <dbReference type="SAM" id="MobiDB-lite"/>
    </source>
</evidence>
<feature type="compositionally biased region" description="Low complexity" evidence="13">
    <location>
        <begin position="167"/>
        <end position="191"/>
    </location>
</feature>
<dbReference type="GO" id="GO:0004482">
    <property type="term" value="F:mRNA 5'-cap (guanine-N7-)-methyltransferase activity"/>
    <property type="evidence" value="ECO:0007669"/>
    <property type="project" value="UniProtKB-EC"/>
</dbReference>
<sequence>MAQAIDDPCEKDSNRFLKVPPKSTRQIYLLFLIPAILNCAVYVVNFSADLVVAVQHFKERNPEWGLITMAFMFIPAFAYFVLTVTRPDWWMTEDDKQNKGGCLWFALQVVKLAAFHFSRSTDENLKCFVHQKSPLFPLAMSAEVVDSEAGVDRVEDERQSSPGAEKQCQQQQQQTSVVEEQLADAAAATSAAEEKQSDSSSSQQATSRKRAHDDSEPVPKKVARTELDDTSKDSNVPSDLSTTSKNRDNVNATDSNQHSGQSNVPADHTNIVASHYNQLEEKGLSQRNQSRIIHMRNFNNWLKSTLIKEYIDKTKQKKNLNDPLKVLDMCCGKGGDLYKWRDGHVTHVIFADIAAVSVEQCQARYRDLGNRRYPPLYTAEFLAYDCTKVRLREKYKDVTVQLDLVSCQFAFHYSFESLAQAECMFKNASESLKAGGYFIGTIPNAYELMSRYHKTDGKKIGNEVYSIEFQFDKNDVPLFGAKYHFHLEGVVDCPEFLVYPPMFQKLAWKYGLELVMFEKFEDYYERQKNDGKTRLGKMQALETYPPSQDVPLRGKVPEDYQHAIEYMQSSTGHRKIGTLSQAEWDAITLYSVFAFQKAKTHWNAEGKPEYIKT</sequence>
<dbReference type="SUPFAM" id="SSF53335">
    <property type="entry name" value="S-adenosyl-L-methionine-dependent methyltransferases"/>
    <property type="match status" value="1"/>
</dbReference>
<reference evidence="15 16" key="1">
    <citation type="submission" date="2020-02" db="EMBL/GenBank/DDBJ databases">
        <authorList>
            <person name="Ferguson B K."/>
        </authorList>
    </citation>
    <scope>NUCLEOTIDE SEQUENCE [LARGE SCALE GENOMIC DNA]</scope>
</reference>
<proteinExistence type="inferred from homology"/>
<dbReference type="InterPro" id="IPR029063">
    <property type="entry name" value="SAM-dependent_MTases_sf"/>
</dbReference>
<evidence type="ECO:0000259" key="14">
    <source>
        <dbReference type="PROSITE" id="PS51562"/>
    </source>
</evidence>
<dbReference type="EMBL" id="CADCXV010000725">
    <property type="protein sequence ID" value="CAB0033787.1"/>
    <property type="molecule type" value="Genomic_DNA"/>
</dbReference>
<feature type="compositionally biased region" description="Basic and acidic residues" evidence="13">
    <location>
        <begin position="150"/>
        <end position="159"/>
    </location>
</feature>
<keyword evidence="9" id="KW-0506">mRNA capping</keyword>
<evidence type="ECO:0000256" key="8">
    <source>
        <dbReference type="ARBA" id="ARBA00022989"/>
    </source>
</evidence>
<feature type="transmembrane region" description="Helical" evidence="12">
    <location>
        <begin position="27"/>
        <end position="44"/>
    </location>
</feature>
<feature type="domain" description="MRNA cap 0 methyltransferase" evidence="14">
    <location>
        <begin position="290"/>
        <end position="598"/>
    </location>
</feature>
<feature type="region of interest" description="Disordered" evidence="13">
    <location>
        <begin position="147"/>
        <end position="266"/>
    </location>
</feature>
<keyword evidence="7" id="KW-0694">RNA-binding</keyword>
<dbReference type="Gene3D" id="3.40.50.150">
    <property type="entry name" value="Vaccinia Virus protein VP39"/>
    <property type="match status" value="1"/>
</dbReference>
<evidence type="ECO:0000313" key="16">
    <source>
        <dbReference type="Proteomes" id="UP000479190"/>
    </source>
</evidence>
<dbReference type="PROSITE" id="PS51562">
    <property type="entry name" value="RNA_CAP0_MT"/>
    <property type="match status" value="1"/>
</dbReference>
<evidence type="ECO:0000256" key="12">
    <source>
        <dbReference type="RuleBase" id="RU910716"/>
    </source>
</evidence>
<dbReference type="InterPro" id="IPR018629">
    <property type="entry name" value="XK-rel"/>
</dbReference>
<keyword evidence="16" id="KW-1185">Reference proteome</keyword>
<comment type="similarity">
    <text evidence="2 12">Belongs to the XK family.</text>
</comment>
<evidence type="ECO:0000256" key="10">
    <source>
        <dbReference type="ARBA" id="ARBA00023136"/>
    </source>
</evidence>
<evidence type="ECO:0000256" key="7">
    <source>
        <dbReference type="ARBA" id="ARBA00022884"/>
    </source>
</evidence>
<evidence type="ECO:0000256" key="5">
    <source>
        <dbReference type="ARBA" id="ARBA00022691"/>
    </source>
</evidence>
<dbReference type="PANTHER" id="PTHR12189">
    <property type="entry name" value="MRNA GUANINE-7- METHYLTRANSFERASE"/>
    <property type="match status" value="1"/>
</dbReference>
<comment type="caution">
    <text evidence="12">Lacks conserved residue(s) required for the propagation of feature annotation.</text>
</comment>
<comment type="subcellular location">
    <subcellularLocation>
        <location evidence="1 12">Membrane</location>
        <topology evidence="1 12">Multi-pass membrane protein</topology>
    </subcellularLocation>
</comment>
<dbReference type="GO" id="GO:0005886">
    <property type="term" value="C:plasma membrane"/>
    <property type="evidence" value="ECO:0007669"/>
    <property type="project" value="UniProtKB-ARBA"/>
</dbReference>
<accession>A0A6H5I780</accession>